<evidence type="ECO:0000313" key="3">
    <source>
        <dbReference type="Proteomes" id="UP000622552"/>
    </source>
</evidence>
<keyword evidence="1" id="KW-0812">Transmembrane</keyword>
<gene>
    <name evidence="2" type="ORF">IW245_000142</name>
</gene>
<sequence>MSPKLPRSVVVTLLLTGMLLLGVSTWLELEHLDLLSSHPIYVNLLSGAVGFCFGVLALSAVLTRIVERTRQYEANKLLGAGLLHLAQQLRRIQVVVSRGPDHNFPGLPVANGSLLVAVEAFAVDSRATLSSHLYDAASAWVAAWEHANKHYGAVVAASDRIVRCRSSLNMSSRTPSGDAAVRLIEDLNALAVRFPD</sequence>
<protein>
    <submittedName>
        <fullName evidence="2">Uncharacterized protein</fullName>
    </submittedName>
</protein>
<accession>A0A8J7GLV1</accession>
<dbReference type="EMBL" id="JADOUF010000001">
    <property type="protein sequence ID" value="MBG6133948.1"/>
    <property type="molecule type" value="Genomic_DNA"/>
</dbReference>
<keyword evidence="3" id="KW-1185">Reference proteome</keyword>
<feature type="transmembrane region" description="Helical" evidence="1">
    <location>
        <begin position="40"/>
        <end position="62"/>
    </location>
</feature>
<keyword evidence="1" id="KW-1133">Transmembrane helix</keyword>
<keyword evidence="1" id="KW-0472">Membrane</keyword>
<evidence type="ECO:0000256" key="1">
    <source>
        <dbReference type="SAM" id="Phobius"/>
    </source>
</evidence>
<name>A0A8J7GLV1_9ACTN</name>
<comment type="caution">
    <text evidence="2">The sequence shown here is derived from an EMBL/GenBank/DDBJ whole genome shotgun (WGS) entry which is preliminary data.</text>
</comment>
<dbReference type="RefSeq" id="WP_197001243.1">
    <property type="nucleotide sequence ID" value="NZ_BONS01000041.1"/>
</dbReference>
<organism evidence="2 3">
    <name type="scientific">Longispora fulva</name>
    <dbReference type="NCBI Taxonomy" id="619741"/>
    <lineage>
        <taxon>Bacteria</taxon>
        <taxon>Bacillati</taxon>
        <taxon>Actinomycetota</taxon>
        <taxon>Actinomycetes</taxon>
        <taxon>Micromonosporales</taxon>
        <taxon>Micromonosporaceae</taxon>
        <taxon>Longispora</taxon>
    </lineage>
</organism>
<dbReference type="Proteomes" id="UP000622552">
    <property type="component" value="Unassembled WGS sequence"/>
</dbReference>
<evidence type="ECO:0000313" key="2">
    <source>
        <dbReference type="EMBL" id="MBG6133948.1"/>
    </source>
</evidence>
<dbReference type="AlphaFoldDB" id="A0A8J7GLV1"/>
<proteinExistence type="predicted"/>
<reference evidence="2" key="1">
    <citation type="submission" date="2020-11" db="EMBL/GenBank/DDBJ databases">
        <title>Sequencing the genomes of 1000 actinobacteria strains.</title>
        <authorList>
            <person name="Klenk H.-P."/>
        </authorList>
    </citation>
    <scope>NUCLEOTIDE SEQUENCE</scope>
    <source>
        <strain evidence="2">DSM 45356</strain>
    </source>
</reference>